<organism evidence="3 4">
    <name type="scientific">Inhella crocodyli</name>
    <dbReference type="NCBI Taxonomy" id="2499851"/>
    <lineage>
        <taxon>Bacteria</taxon>
        <taxon>Pseudomonadati</taxon>
        <taxon>Pseudomonadota</taxon>
        <taxon>Betaproteobacteria</taxon>
        <taxon>Burkholderiales</taxon>
        <taxon>Sphaerotilaceae</taxon>
        <taxon>Inhella</taxon>
    </lineage>
</organism>
<feature type="transmembrane region" description="Helical" evidence="1">
    <location>
        <begin position="79"/>
        <end position="97"/>
    </location>
</feature>
<feature type="domain" description="Urease accessory protein UreH-like transmembrane" evidence="2">
    <location>
        <begin position="12"/>
        <end position="199"/>
    </location>
</feature>
<keyword evidence="1" id="KW-1133">Transmembrane helix</keyword>
<dbReference type="EMBL" id="SACM01000005">
    <property type="protein sequence ID" value="RVT82997.1"/>
    <property type="molecule type" value="Genomic_DNA"/>
</dbReference>
<evidence type="ECO:0000313" key="3">
    <source>
        <dbReference type="EMBL" id="RVT82997.1"/>
    </source>
</evidence>
<protein>
    <submittedName>
        <fullName evidence="3">Sulfite exporter TauE/SafE family protein</fullName>
    </submittedName>
</protein>
<gene>
    <name evidence="3" type="ORF">EOD73_15665</name>
</gene>
<feature type="transmembrane region" description="Helical" evidence="1">
    <location>
        <begin position="151"/>
        <end position="175"/>
    </location>
</feature>
<proteinExistence type="predicted"/>
<name>A0A3S2UDL4_9BURK</name>
<keyword evidence="1" id="KW-0472">Membrane</keyword>
<dbReference type="Pfam" id="PF13386">
    <property type="entry name" value="DsbD_2"/>
    <property type="match status" value="1"/>
</dbReference>
<accession>A0A3S2UDL4</accession>
<feature type="transmembrane region" description="Helical" evidence="1">
    <location>
        <begin position="187"/>
        <end position="205"/>
    </location>
</feature>
<evidence type="ECO:0000313" key="4">
    <source>
        <dbReference type="Proteomes" id="UP000288587"/>
    </source>
</evidence>
<dbReference type="RefSeq" id="WP_127683978.1">
    <property type="nucleotide sequence ID" value="NZ_SACM01000005.1"/>
</dbReference>
<keyword evidence="1" id="KW-0812">Transmembrane</keyword>
<dbReference type="InterPro" id="IPR039447">
    <property type="entry name" value="UreH-like_TM_dom"/>
</dbReference>
<sequence>MLDLALTGTLGLMGLASVPHCALMCGAPCAAVAGGGDRPGSVAAFQVGRVLGYAAAGAVAAASMGLLREASQWSSALRPLWTLLQVALLGLGLWLLVRAQWPGWLGRHGSGPSGAPVRWSRAAGSGLLWFAWPCGVLQGSLLVAALANTPWGGASAMATFALASSPGLVLAPVALRRLVARRDGTLWAPRLAGLMLVAGSAWALGHGLWAQVVAWCT</sequence>
<reference evidence="3 4" key="1">
    <citation type="submission" date="2019-01" db="EMBL/GenBank/DDBJ databases">
        <authorList>
            <person name="Chen W.-M."/>
        </authorList>
    </citation>
    <scope>NUCLEOTIDE SEQUENCE [LARGE SCALE GENOMIC DNA]</scope>
    <source>
        <strain evidence="3 4">CCP-18</strain>
    </source>
</reference>
<comment type="caution">
    <text evidence="3">The sequence shown here is derived from an EMBL/GenBank/DDBJ whole genome shotgun (WGS) entry which is preliminary data.</text>
</comment>
<feature type="transmembrane region" description="Helical" evidence="1">
    <location>
        <begin position="43"/>
        <end position="67"/>
    </location>
</feature>
<evidence type="ECO:0000259" key="2">
    <source>
        <dbReference type="Pfam" id="PF13386"/>
    </source>
</evidence>
<dbReference type="OrthoDB" id="9155091at2"/>
<dbReference type="Proteomes" id="UP000288587">
    <property type="component" value="Unassembled WGS sequence"/>
</dbReference>
<keyword evidence="4" id="KW-1185">Reference proteome</keyword>
<evidence type="ECO:0000256" key="1">
    <source>
        <dbReference type="SAM" id="Phobius"/>
    </source>
</evidence>
<dbReference type="AlphaFoldDB" id="A0A3S2UDL4"/>